<comment type="caution">
    <text evidence="2">The sequence shown here is derived from an EMBL/GenBank/DDBJ whole genome shotgun (WGS) entry which is preliminary data.</text>
</comment>
<dbReference type="Proteomes" id="UP001632037">
    <property type="component" value="Unassembled WGS sequence"/>
</dbReference>
<dbReference type="AlphaFoldDB" id="A0ABD3EVQ7"/>
<proteinExistence type="predicted"/>
<gene>
    <name evidence="2" type="ORF">V7S43_018007</name>
</gene>
<protein>
    <submittedName>
        <fullName evidence="2">Uncharacterized protein</fullName>
    </submittedName>
</protein>
<evidence type="ECO:0000313" key="2">
    <source>
        <dbReference type="EMBL" id="KAL3657094.1"/>
    </source>
</evidence>
<evidence type="ECO:0000313" key="3">
    <source>
        <dbReference type="Proteomes" id="UP001632037"/>
    </source>
</evidence>
<keyword evidence="3" id="KW-1185">Reference proteome</keyword>
<sequence>MAPRAKPHVLGGSNNLVAERNRREKAEEALQTTRQNLRTVAQDLTPQVQQLTQAVEALQVEKRHRLQLDEASQKLLKVLQDQINAVVHSVEARQQQLCVVDCRIENSVKQMDEQATADRYDLRRLISRLQEVQDEHAVEIRLLHQEVAVLVLNVLVIILLSTDMLLQIVASKTFVAQRLNAFEDAVTSVRSEVARGTEQQHTATQKHSAKIDELDEKLFALDKELLKLKLALPASVKAQLPTSFTASGIRSSAVHVDAGDLSVALKLQEAAADLEAVKADSLAYRSADRKQFDAITNRMREAAKGQHELKKEVEGRLQDARECYDQMMIKIPSELSKRLQKAQAAWNTEIEGLKASVLNLEAFYNVQKRKKAVNNQHEWPADAEQPNAVNKLQKEVASLREEHGSHLTRIDKDLLGLYDWTRSKVAAISNNPRVV</sequence>
<reference evidence="2 3" key="1">
    <citation type="submission" date="2024-09" db="EMBL/GenBank/DDBJ databases">
        <title>Genome sequencing and assembly of Phytophthora oleae, isolate VK10A, causative agent of rot of olive drupes.</title>
        <authorList>
            <person name="Conti Taguali S."/>
            <person name="Riolo M."/>
            <person name="La Spada F."/>
            <person name="Cacciola S.O."/>
            <person name="Dionisio G."/>
        </authorList>
    </citation>
    <scope>NUCLEOTIDE SEQUENCE [LARGE SCALE GENOMIC DNA]</scope>
    <source>
        <strain evidence="2 3">VK10A</strain>
    </source>
</reference>
<evidence type="ECO:0000256" key="1">
    <source>
        <dbReference type="SAM" id="Coils"/>
    </source>
</evidence>
<name>A0ABD3EVQ7_9STRA</name>
<feature type="coiled-coil region" evidence="1">
    <location>
        <begin position="16"/>
        <end position="43"/>
    </location>
</feature>
<accession>A0ABD3EVQ7</accession>
<dbReference type="EMBL" id="JBIMZQ010000069">
    <property type="protein sequence ID" value="KAL3657094.1"/>
    <property type="molecule type" value="Genomic_DNA"/>
</dbReference>
<organism evidence="2 3">
    <name type="scientific">Phytophthora oleae</name>
    <dbReference type="NCBI Taxonomy" id="2107226"/>
    <lineage>
        <taxon>Eukaryota</taxon>
        <taxon>Sar</taxon>
        <taxon>Stramenopiles</taxon>
        <taxon>Oomycota</taxon>
        <taxon>Peronosporomycetes</taxon>
        <taxon>Peronosporales</taxon>
        <taxon>Peronosporaceae</taxon>
        <taxon>Phytophthora</taxon>
    </lineage>
</organism>
<keyword evidence="1" id="KW-0175">Coiled coil</keyword>